<protein>
    <recommendedName>
        <fullName evidence="4">Dirigent protein</fullName>
    </recommendedName>
</protein>
<sequence length="162" mass="17985">MVQGYTMQSSYTRASIGVEVEVLIYNDGTLSGTIIQSSDTEVAIVGGTGDFRGVKGYGVITFANAIATNLIFHHQLGYVPSLVNQKEHYQLMQDEASMLIHVDESIYLYALIFILCMTSSLLALCTYVYPMYEGVLSNFVLNREEKNFAKSLAHAKVHKEGR</sequence>
<dbReference type="InterPro" id="IPR044859">
    <property type="entry name" value="Allene_oxi_cyc_Dirigent"/>
</dbReference>
<comment type="caution">
    <text evidence="2">The sequence shown here is derived from an EMBL/GenBank/DDBJ whole genome shotgun (WGS) entry which is preliminary data.</text>
</comment>
<dbReference type="OrthoDB" id="1928589at2759"/>
<proteinExistence type="predicted"/>
<organism evidence="2 3">
    <name type="scientific">Ceratopteris richardii</name>
    <name type="common">Triangle waterfern</name>
    <dbReference type="NCBI Taxonomy" id="49495"/>
    <lineage>
        <taxon>Eukaryota</taxon>
        <taxon>Viridiplantae</taxon>
        <taxon>Streptophyta</taxon>
        <taxon>Embryophyta</taxon>
        <taxon>Tracheophyta</taxon>
        <taxon>Polypodiopsida</taxon>
        <taxon>Polypodiidae</taxon>
        <taxon>Polypodiales</taxon>
        <taxon>Pteridineae</taxon>
        <taxon>Pteridaceae</taxon>
        <taxon>Parkerioideae</taxon>
        <taxon>Ceratopteris</taxon>
    </lineage>
</organism>
<dbReference type="EMBL" id="CM035406">
    <property type="protein sequence ID" value="KAH7445579.1"/>
    <property type="molecule type" value="Genomic_DNA"/>
</dbReference>
<dbReference type="Proteomes" id="UP000825935">
    <property type="component" value="Chromosome 1"/>
</dbReference>
<evidence type="ECO:0000256" key="1">
    <source>
        <dbReference type="SAM" id="Phobius"/>
    </source>
</evidence>
<feature type="transmembrane region" description="Helical" evidence="1">
    <location>
        <begin position="106"/>
        <end position="129"/>
    </location>
</feature>
<evidence type="ECO:0000313" key="2">
    <source>
        <dbReference type="EMBL" id="KAH7445579.1"/>
    </source>
</evidence>
<dbReference type="AlphaFoldDB" id="A0A8T2VM93"/>
<accession>A0A8T2VM93</accession>
<dbReference type="Gene3D" id="2.40.480.10">
    <property type="entry name" value="Allene oxide cyclase-like"/>
    <property type="match status" value="1"/>
</dbReference>
<keyword evidence="1" id="KW-1133">Transmembrane helix</keyword>
<reference evidence="2" key="1">
    <citation type="submission" date="2021-08" db="EMBL/GenBank/DDBJ databases">
        <title>WGS assembly of Ceratopteris richardii.</title>
        <authorList>
            <person name="Marchant D.B."/>
            <person name="Chen G."/>
            <person name="Jenkins J."/>
            <person name="Shu S."/>
            <person name="Leebens-Mack J."/>
            <person name="Grimwood J."/>
            <person name="Schmutz J."/>
            <person name="Soltis P."/>
            <person name="Soltis D."/>
            <person name="Chen Z.-H."/>
        </authorList>
    </citation>
    <scope>NUCLEOTIDE SEQUENCE</scope>
    <source>
        <strain evidence="2">Whitten #5841</strain>
        <tissue evidence="2">Leaf</tissue>
    </source>
</reference>
<evidence type="ECO:0000313" key="3">
    <source>
        <dbReference type="Proteomes" id="UP000825935"/>
    </source>
</evidence>
<keyword evidence="3" id="KW-1185">Reference proteome</keyword>
<evidence type="ECO:0008006" key="4">
    <source>
        <dbReference type="Google" id="ProtNLM"/>
    </source>
</evidence>
<keyword evidence="1" id="KW-0812">Transmembrane</keyword>
<name>A0A8T2VM93_CERRI</name>
<gene>
    <name evidence="2" type="ORF">KP509_01G015700</name>
</gene>
<keyword evidence="1" id="KW-0472">Membrane</keyword>